<dbReference type="EMBL" id="JANPWB010000008">
    <property type="protein sequence ID" value="KAJ1165078.1"/>
    <property type="molecule type" value="Genomic_DNA"/>
</dbReference>
<comment type="caution">
    <text evidence="1">The sequence shown here is derived from an EMBL/GenBank/DDBJ whole genome shotgun (WGS) entry which is preliminary data.</text>
</comment>
<dbReference type="AlphaFoldDB" id="A0AAV7SLZ4"/>
<keyword evidence="2" id="KW-1185">Reference proteome</keyword>
<dbReference type="InterPro" id="IPR036691">
    <property type="entry name" value="Endo/exonu/phosph_ase_sf"/>
</dbReference>
<gene>
    <name evidence="1" type="ORF">NDU88_005508</name>
</gene>
<dbReference type="Gene3D" id="3.60.10.10">
    <property type="entry name" value="Endonuclease/exonuclease/phosphatase"/>
    <property type="match status" value="1"/>
</dbReference>
<sequence>MIINVYIQPGTAHDYAIQRGLFEEDLEVICIDKAENLILMLGDFNHKLDPNSSDKLYKKQLASAQILHSIFPISECTAWDWSLIRILGSLGLFCINGRMKMNRPAKQTFRIGNQECPIDYAFINTWHFGEVLDFGIEHLEDSDNWPRRLTIGPVNNAQREREKVLTLQVEYPRRITTRIRESSLKVLNELTVNHRDISMEEDLNDTFKGYSREIELIVDCLKVKLKTTQENKTKGEICRANKNTWYNQECRSQKRKVRKLEREFKRRRTTEVEQKLRLAKRGYKTSLRQKKWENINRN</sequence>
<accession>A0AAV7SLZ4</accession>
<reference evidence="1" key="1">
    <citation type="journal article" date="2022" name="bioRxiv">
        <title>Sequencing and chromosome-scale assembly of the giantPleurodeles waltlgenome.</title>
        <authorList>
            <person name="Brown T."/>
            <person name="Elewa A."/>
            <person name="Iarovenko S."/>
            <person name="Subramanian E."/>
            <person name="Araus A.J."/>
            <person name="Petzold A."/>
            <person name="Susuki M."/>
            <person name="Suzuki K.-i.T."/>
            <person name="Hayashi T."/>
            <person name="Toyoda A."/>
            <person name="Oliveira C."/>
            <person name="Osipova E."/>
            <person name="Leigh N.D."/>
            <person name="Simon A."/>
            <person name="Yun M.H."/>
        </authorList>
    </citation>
    <scope>NUCLEOTIDE SEQUENCE</scope>
    <source>
        <strain evidence="1">20211129_DDA</strain>
        <tissue evidence="1">Liver</tissue>
    </source>
</reference>
<dbReference type="SUPFAM" id="SSF56219">
    <property type="entry name" value="DNase I-like"/>
    <property type="match status" value="1"/>
</dbReference>
<evidence type="ECO:0000313" key="2">
    <source>
        <dbReference type="Proteomes" id="UP001066276"/>
    </source>
</evidence>
<dbReference type="Proteomes" id="UP001066276">
    <property type="component" value="Chromosome 4_2"/>
</dbReference>
<name>A0AAV7SLZ4_PLEWA</name>
<evidence type="ECO:0000313" key="1">
    <source>
        <dbReference type="EMBL" id="KAJ1165078.1"/>
    </source>
</evidence>
<evidence type="ECO:0008006" key="3">
    <source>
        <dbReference type="Google" id="ProtNLM"/>
    </source>
</evidence>
<protein>
    <recommendedName>
        <fullName evidence="3">Endonuclease/exonuclease/phosphatase domain-containing protein</fullName>
    </recommendedName>
</protein>
<proteinExistence type="predicted"/>
<organism evidence="1 2">
    <name type="scientific">Pleurodeles waltl</name>
    <name type="common">Iberian ribbed newt</name>
    <dbReference type="NCBI Taxonomy" id="8319"/>
    <lineage>
        <taxon>Eukaryota</taxon>
        <taxon>Metazoa</taxon>
        <taxon>Chordata</taxon>
        <taxon>Craniata</taxon>
        <taxon>Vertebrata</taxon>
        <taxon>Euteleostomi</taxon>
        <taxon>Amphibia</taxon>
        <taxon>Batrachia</taxon>
        <taxon>Caudata</taxon>
        <taxon>Salamandroidea</taxon>
        <taxon>Salamandridae</taxon>
        <taxon>Pleurodelinae</taxon>
        <taxon>Pleurodeles</taxon>
    </lineage>
</organism>